<evidence type="ECO:0000256" key="1">
    <source>
        <dbReference type="SAM" id="MobiDB-lite"/>
    </source>
</evidence>
<protein>
    <submittedName>
        <fullName evidence="2">Uncharacterized protein</fullName>
    </submittedName>
</protein>
<gene>
    <name evidence="2" type="ORF">LMG21510_03962</name>
</gene>
<keyword evidence="3" id="KW-1185">Reference proteome</keyword>
<feature type="region of interest" description="Disordered" evidence="1">
    <location>
        <begin position="1"/>
        <end position="130"/>
    </location>
</feature>
<accession>A0ABN7Z223</accession>
<evidence type="ECO:0000313" key="3">
    <source>
        <dbReference type="Proteomes" id="UP000721236"/>
    </source>
</evidence>
<dbReference type="RefSeq" id="WP_224043588.1">
    <property type="nucleotide sequence ID" value="NZ_CAJZAH010000004.1"/>
</dbReference>
<sequence>MQKAKSAASTSAKPAAKSTAKSSAGTGKASSDAQKKPSAMEGRDADEGSKTYQGAVDESLEMTFPASDPISPSAAMHAEKQTATSQDDTDWELPPGSEHQPPEKPAAKRAGKTDGKSDADSKSAKAKSGK</sequence>
<reference evidence="2 3" key="1">
    <citation type="submission" date="2021-08" db="EMBL/GenBank/DDBJ databases">
        <authorList>
            <person name="Peeters C."/>
        </authorList>
    </citation>
    <scope>NUCLEOTIDE SEQUENCE [LARGE SCALE GENOMIC DNA]</scope>
    <source>
        <strain evidence="2 3">LMG 21510</strain>
    </source>
</reference>
<evidence type="ECO:0000313" key="2">
    <source>
        <dbReference type="EMBL" id="CAG9180009.1"/>
    </source>
</evidence>
<feature type="compositionally biased region" description="Low complexity" evidence="1">
    <location>
        <begin position="1"/>
        <end position="31"/>
    </location>
</feature>
<proteinExistence type="predicted"/>
<dbReference type="EMBL" id="CAJZAH010000004">
    <property type="protein sequence ID" value="CAG9180009.1"/>
    <property type="molecule type" value="Genomic_DNA"/>
</dbReference>
<comment type="caution">
    <text evidence="2">The sequence shown here is derived from an EMBL/GenBank/DDBJ whole genome shotgun (WGS) entry which is preliminary data.</text>
</comment>
<feature type="compositionally biased region" description="Basic and acidic residues" evidence="1">
    <location>
        <begin position="100"/>
        <end position="123"/>
    </location>
</feature>
<organism evidence="2 3">
    <name type="scientific">Cupriavidus respiraculi</name>
    <dbReference type="NCBI Taxonomy" id="195930"/>
    <lineage>
        <taxon>Bacteria</taxon>
        <taxon>Pseudomonadati</taxon>
        <taxon>Pseudomonadota</taxon>
        <taxon>Betaproteobacteria</taxon>
        <taxon>Burkholderiales</taxon>
        <taxon>Burkholderiaceae</taxon>
        <taxon>Cupriavidus</taxon>
    </lineage>
</organism>
<dbReference type="Proteomes" id="UP000721236">
    <property type="component" value="Unassembled WGS sequence"/>
</dbReference>
<name>A0ABN7Z223_9BURK</name>